<gene>
    <name evidence="1" type="ORF">DCY43_02410</name>
</gene>
<sequence length="75" mass="8416">MPEIERYLCAPRVRLFKWLLIHSANQQHPPYLGGALIYLLGPLPDQPTTTFVPPTIPAEPLYIALTCSILTHIPP</sequence>
<dbReference type="AlphaFoldDB" id="A0A351JTG1"/>
<accession>A0A351JTG1</accession>
<comment type="caution">
    <text evidence="1">The sequence shown here is derived from an EMBL/GenBank/DDBJ whole genome shotgun (WGS) entry which is preliminary data.</text>
</comment>
<dbReference type="Proteomes" id="UP000264072">
    <property type="component" value="Unassembled WGS sequence"/>
</dbReference>
<protein>
    <submittedName>
        <fullName evidence="1">Uncharacterized protein</fullName>
    </submittedName>
</protein>
<name>A0A351JTG1_UNCKA</name>
<proteinExistence type="predicted"/>
<reference evidence="1 2" key="1">
    <citation type="journal article" date="2018" name="Nat. Biotechnol.">
        <title>A standardized bacterial taxonomy based on genome phylogeny substantially revises the tree of life.</title>
        <authorList>
            <person name="Parks D.H."/>
            <person name="Chuvochina M."/>
            <person name="Waite D.W."/>
            <person name="Rinke C."/>
            <person name="Skarshewski A."/>
            <person name="Chaumeil P.A."/>
            <person name="Hugenholtz P."/>
        </authorList>
    </citation>
    <scope>NUCLEOTIDE SEQUENCE [LARGE SCALE GENOMIC DNA]</scope>
    <source>
        <strain evidence="1">UBA10185</strain>
    </source>
</reference>
<organism evidence="1 2">
    <name type="scientific">candidate division WWE3 bacterium</name>
    <dbReference type="NCBI Taxonomy" id="2053526"/>
    <lineage>
        <taxon>Bacteria</taxon>
        <taxon>Katanobacteria</taxon>
    </lineage>
</organism>
<dbReference type="EMBL" id="DNHX01000022">
    <property type="protein sequence ID" value="HAZ29581.1"/>
    <property type="molecule type" value="Genomic_DNA"/>
</dbReference>
<evidence type="ECO:0000313" key="1">
    <source>
        <dbReference type="EMBL" id="HAZ29581.1"/>
    </source>
</evidence>
<evidence type="ECO:0000313" key="2">
    <source>
        <dbReference type="Proteomes" id="UP000264072"/>
    </source>
</evidence>